<dbReference type="Proteomes" id="UP000245202">
    <property type="component" value="Unassembled WGS sequence"/>
</dbReference>
<sequence length="30" mass="3509">MCVTELKRIAFANGPQSLYLQHFRDIENLT</sequence>
<organism evidence="1 2">
    <name type="scientific">Paenibacillus agaridevorans</name>
    <dbReference type="NCBI Taxonomy" id="171404"/>
    <lineage>
        <taxon>Bacteria</taxon>
        <taxon>Bacillati</taxon>
        <taxon>Bacillota</taxon>
        <taxon>Bacilli</taxon>
        <taxon>Bacillales</taxon>
        <taxon>Paenibacillaceae</taxon>
        <taxon>Paenibacillus</taxon>
    </lineage>
</organism>
<proteinExistence type="predicted"/>
<evidence type="ECO:0000313" key="2">
    <source>
        <dbReference type="Proteomes" id="UP000245202"/>
    </source>
</evidence>
<evidence type="ECO:0000313" key="1">
    <source>
        <dbReference type="EMBL" id="GBG08249.1"/>
    </source>
</evidence>
<name>A0A2R5ERG0_9BACL</name>
<feature type="non-terminal residue" evidence="1">
    <location>
        <position position="30"/>
    </location>
</feature>
<comment type="caution">
    <text evidence="1">The sequence shown here is derived from an EMBL/GenBank/DDBJ whole genome shotgun (WGS) entry which is preliminary data.</text>
</comment>
<protein>
    <submittedName>
        <fullName evidence="1">Uncharacterized protein</fullName>
    </submittedName>
</protein>
<keyword evidence="2" id="KW-1185">Reference proteome</keyword>
<dbReference type="EMBL" id="BDQX01000163">
    <property type="protein sequence ID" value="GBG08249.1"/>
    <property type="molecule type" value="Genomic_DNA"/>
</dbReference>
<dbReference type="AlphaFoldDB" id="A0A2R5ERG0"/>
<accession>A0A2R5ERG0</accession>
<gene>
    <name evidence="1" type="ORF">PAT3040_02821</name>
</gene>
<reference evidence="1 2" key="1">
    <citation type="submission" date="2017-08" db="EMBL/GenBank/DDBJ databases">
        <title>Substantial Increase in Enzyme Production by Combined Drug-Resistance Mutations in Paenibacillus agaridevorans.</title>
        <authorList>
            <person name="Tanaka Y."/>
            <person name="Funane K."/>
            <person name="Hosaka T."/>
            <person name="Shiwa Y."/>
            <person name="Fujita N."/>
            <person name="Miyazaki T."/>
            <person name="Yoshikawa H."/>
            <person name="Murakami K."/>
            <person name="Kasahara K."/>
            <person name="Inaoka T."/>
            <person name="Hiraga Y."/>
            <person name="Ochi K."/>
        </authorList>
    </citation>
    <scope>NUCLEOTIDE SEQUENCE [LARGE SCALE GENOMIC DNA]</scope>
    <source>
        <strain evidence="1 2">T-3040</strain>
    </source>
</reference>